<accession>A0ABY4PL98</accession>
<protein>
    <submittedName>
        <fullName evidence="1">Uncharacterized protein</fullName>
    </submittedName>
</protein>
<reference evidence="1 2" key="1">
    <citation type="submission" date="2022-05" db="EMBL/GenBank/DDBJ databases">
        <authorList>
            <person name="Zhou X."/>
            <person name="Li K."/>
            <person name="Man Y."/>
        </authorList>
    </citation>
    <scope>NUCLEOTIDE SEQUENCE [LARGE SCALE GENOMIC DNA]</scope>
    <source>
        <strain evidence="1 2">MS405</strain>
    </source>
</reference>
<name>A0ABY4PL98_9ACTN</name>
<dbReference type="RefSeq" id="WP_249585882.1">
    <property type="nucleotide sequence ID" value="NZ_BAAAQL010000002.1"/>
</dbReference>
<evidence type="ECO:0000313" key="2">
    <source>
        <dbReference type="Proteomes" id="UP000829992"/>
    </source>
</evidence>
<evidence type="ECO:0000313" key="1">
    <source>
        <dbReference type="EMBL" id="UQT54386.1"/>
    </source>
</evidence>
<gene>
    <name evidence="1" type="ORF">M4V62_04385</name>
</gene>
<dbReference type="EMBL" id="CP097289">
    <property type="protein sequence ID" value="UQT54386.1"/>
    <property type="molecule type" value="Genomic_DNA"/>
</dbReference>
<proteinExistence type="predicted"/>
<dbReference type="Proteomes" id="UP000829992">
    <property type="component" value="Chromosome"/>
</dbReference>
<sequence length="144" mass="15614">MSYIPTAPDLKFEIAQTIRARRRSIAAEADKGRSFYGSTDHDEAGSFGTAGGGRVIVQAFVRSSEERKSGPAYGWETRLRVGAVAKCHGHGCVSPDFTDQHDGHFALDDDADVTAKAALPHVQAAREWAQAHAEKCRAQPYTGR</sequence>
<organism evidence="1 2">
    <name type="scientific">Streptomyces durmitorensis</name>
    <dbReference type="NCBI Taxonomy" id="319947"/>
    <lineage>
        <taxon>Bacteria</taxon>
        <taxon>Bacillati</taxon>
        <taxon>Actinomycetota</taxon>
        <taxon>Actinomycetes</taxon>
        <taxon>Kitasatosporales</taxon>
        <taxon>Streptomycetaceae</taxon>
        <taxon>Streptomyces</taxon>
    </lineage>
</organism>
<keyword evidence="2" id="KW-1185">Reference proteome</keyword>